<comment type="caution">
    <text evidence="7">The sequence shown here is derived from an EMBL/GenBank/DDBJ whole genome shotgun (WGS) entry which is preliminary data.</text>
</comment>
<evidence type="ECO:0000256" key="2">
    <source>
        <dbReference type="ARBA" id="ARBA00006484"/>
    </source>
</evidence>
<comment type="similarity">
    <text evidence="2">Belongs to the short-chain dehydrogenases/reductases (SDR) family.</text>
</comment>
<evidence type="ECO:0000256" key="3">
    <source>
        <dbReference type="ARBA" id="ARBA00022512"/>
    </source>
</evidence>
<evidence type="ECO:0000256" key="1">
    <source>
        <dbReference type="ARBA" id="ARBA00004191"/>
    </source>
</evidence>
<keyword evidence="3" id="KW-0964">Secreted</keyword>
<dbReference type="InterPro" id="IPR050259">
    <property type="entry name" value="SDR"/>
</dbReference>
<comment type="catalytic activity">
    <reaction evidence="5">
        <text>a (3R)-hydroxyacyl-[ACP] + NADP(+) = a 3-oxoacyl-[ACP] + NADPH + H(+)</text>
        <dbReference type="Rhea" id="RHEA:17397"/>
        <dbReference type="Rhea" id="RHEA-COMP:9916"/>
        <dbReference type="Rhea" id="RHEA-COMP:9945"/>
        <dbReference type="ChEBI" id="CHEBI:15378"/>
        <dbReference type="ChEBI" id="CHEBI:57783"/>
        <dbReference type="ChEBI" id="CHEBI:58349"/>
        <dbReference type="ChEBI" id="CHEBI:78776"/>
        <dbReference type="ChEBI" id="CHEBI:78827"/>
        <dbReference type="EC" id="1.1.1.100"/>
    </reaction>
    <physiologicalReaction direction="right-to-left" evidence="5">
        <dbReference type="Rhea" id="RHEA:17399"/>
    </physiologicalReaction>
</comment>
<organism evidence="7 8">
    <name type="scientific">Rhodococcoides yunnanense</name>
    <dbReference type="NCBI Taxonomy" id="278209"/>
    <lineage>
        <taxon>Bacteria</taxon>
        <taxon>Bacillati</taxon>
        <taxon>Actinomycetota</taxon>
        <taxon>Actinomycetes</taxon>
        <taxon>Mycobacteriales</taxon>
        <taxon>Nocardiaceae</taxon>
        <taxon>Rhodococcoides</taxon>
    </lineage>
</organism>
<evidence type="ECO:0000256" key="6">
    <source>
        <dbReference type="SAM" id="MobiDB-lite"/>
    </source>
</evidence>
<dbReference type="PRINTS" id="PR00081">
    <property type="entry name" value="GDHRDH"/>
</dbReference>
<dbReference type="InterPro" id="IPR002347">
    <property type="entry name" value="SDR_fam"/>
</dbReference>
<sequence>MDLQLNGKRALVTGSNGGIGAATAQLLADEGVSVEIHGRNQATLAKTKAAIAARGGAVASAAGDLSTDEGAHHVGAAGLDAFGGFDILVNNARGASDTGNGSWFDLPPSGWATAYQANVISAGRLIHYVIPGIRMEGWGRIIETLSGAGIVPMSGQPDYGPSKVAPVNMSMGLSKALAGSGITVNNVSTGMVMTPKLAICLAGSPKCGVGRRCRQSNRIRSRGHWPDGHTNRAGRGRRVFGDHAGQPELRFRERGEPAPRCRHYRIHLLVWSSK</sequence>
<accession>A0ABU4BL42</accession>
<name>A0ABU4BL42_9NOCA</name>
<dbReference type="SUPFAM" id="SSF51735">
    <property type="entry name" value="NAD(P)-binding Rossmann-fold domains"/>
    <property type="match status" value="1"/>
</dbReference>
<keyword evidence="3" id="KW-0134">Cell wall</keyword>
<gene>
    <name evidence="7" type="ORF">R3P96_26650</name>
</gene>
<dbReference type="PANTHER" id="PTHR42879:SF6">
    <property type="entry name" value="NADPH-DEPENDENT REDUCTASE BACG"/>
    <property type="match status" value="1"/>
</dbReference>
<reference evidence="7 8" key="1">
    <citation type="submission" date="2023-10" db="EMBL/GenBank/DDBJ databases">
        <title>Development of a sustainable strategy for remediation of hydrocarbon-contaminated territories based on the waste exchange concept.</title>
        <authorList>
            <person name="Krivoruchko A."/>
        </authorList>
    </citation>
    <scope>NUCLEOTIDE SEQUENCE [LARGE SCALE GENOMIC DNA]</scope>
    <source>
        <strain evidence="7 8">IEGM 1323</strain>
    </source>
</reference>
<evidence type="ECO:0000256" key="4">
    <source>
        <dbReference type="ARBA" id="ARBA00040781"/>
    </source>
</evidence>
<dbReference type="RefSeq" id="WP_317566921.1">
    <property type="nucleotide sequence ID" value="NZ_JAWLJX010000024.1"/>
</dbReference>
<dbReference type="InterPro" id="IPR036291">
    <property type="entry name" value="NAD(P)-bd_dom_sf"/>
</dbReference>
<proteinExistence type="inferred from homology"/>
<evidence type="ECO:0000256" key="5">
    <source>
        <dbReference type="ARBA" id="ARBA00047400"/>
    </source>
</evidence>
<dbReference type="Gene3D" id="3.40.50.720">
    <property type="entry name" value="NAD(P)-binding Rossmann-like Domain"/>
    <property type="match status" value="1"/>
</dbReference>
<keyword evidence="8" id="KW-1185">Reference proteome</keyword>
<evidence type="ECO:0000313" key="8">
    <source>
        <dbReference type="Proteomes" id="UP001185755"/>
    </source>
</evidence>
<dbReference type="PANTHER" id="PTHR42879">
    <property type="entry name" value="3-OXOACYL-(ACYL-CARRIER-PROTEIN) REDUCTASE"/>
    <property type="match status" value="1"/>
</dbReference>
<protein>
    <recommendedName>
        <fullName evidence="4">3-oxoacyl-[acyl-carrier-protein] reductase MabA</fullName>
    </recommendedName>
</protein>
<dbReference type="EMBL" id="JAWLJX010000024">
    <property type="protein sequence ID" value="MDV6264929.1"/>
    <property type="molecule type" value="Genomic_DNA"/>
</dbReference>
<comment type="subcellular location">
    <subcellularLocation>
        <location evidence="1">Secreted</location>
        <location evidence="1">Cell wall</location>
    </subcellularLocation>
</comment>
<dbReference type="Proteomes" id="UP001185755">
    <property type="component" value="Unassembled WGS sequence"/>
</dbReference>
<feature type="region of interest" description="Disordered" evidence="6">
    <location>
        <begin position="220"/>
        <end position="241"/>
    </location>
</feature>
<evidence type="ECO:0000313" key="7">
    <source>
        <dbReference type="EMBL" id="MDV6264929.1"/>
    </source>
</evidence>
<dbReference type="Pfam" id="PF00106">
    <property type="entry name" value="adh_short"/>
    <property type="match status" value="1"/>
</dbReference>